<proteinExistence type="predicted"/>
<evidence type="ECO:0000313" key="1">
    <source>
        <dbReference type="EMBL" id="KOM25573.1"/>
    </source>
</evidence>
<gene>
    <name evidence="1" type="ORF">LR48_Vigan118s002300</name>
</gene>
<dbReference type="Gramene" id="KOM25573">
    <property type="protein sequence ID" value="KOM25573"/>
    <property type="gene ID" value="LR48_Vigan118s002300"/>
</dbReference>
<accession>A0A0L9T4S0</accession>
<protein>
    <submittedName>
        <fullName evidence="1">Uncharacterized protein</fullName>
    </submittedName>
</protein>
<organism evidence="1 2">
    <name type="scientific">Phaseolus angularis</name>
    <name type="common">Azuki bean</name>
    <name type="synonym">Vigna angularis</name>
    <dbReference type="NCBI Taxonomy" id="3914"/>
    <lineage>
        <taxon>Eukaryota</taxon>
        <taxon>Viridiplantae</taxon>
        <taxon>Streptophyta</taxon>
        <taxon>Embryophyta</taxon>
        <taxon>Tracheophyta</taxon>
        <taxon>Spermatophyta</taxon>
        <taxon>Magnoliopsida</taxon>
        <taxon>eudicotyledons</taxon>
        <taxon>Gunneridae</taxon>
        <taxon>Pentapetalae</taxon>
        <taxon>rosids</taxon>
        <taxon>fabids</taxon>
        <taxon>Fabales</taxon>
        <taxon>Fabaceae</taxon>
        <taxon>Papilionoideae</taxon>
        <taxon>50 kb inversion clade</taxon>
        <taxon>NPAAA clade</taxon>
        <taxon>indigoferoid/millettioid clade</taxon>
        <taxon>Phaseoleae</taxon>
        <taxon>Vigna</taxon>
    </lineage>
</organism>
<dbReference type="AlphaFoldDB" id="A0A0L9T4S0"/>
<name>A0A0L9T4S0_PHAAN</name>
<dbReference type="Proteomes" id="UP000053144">
    <property type="component" value="Unassembled WGS sequence"/>
</dbReference>
<sequence length="71" mass="8049">MSSVRLNSVQSLTERSSKWILGHVSSVRPKWRSVLDRTLVQEDGEAPLEEMLEEENLEDANLVEAEVKAEP</sequence>
<evidence type="ECO:0000313" key="2">
    <source>
        <dbReference type="Proteomes" id="UP000053144"/>
    </source>
</evidence>
<dbReference type="EMBL" id="KQ258270">
    <property type="protein sequence ID" value="KOM25573.1"/>
    <property type="molecule type" value="Genomic_DNA"/>
</dbReference>
<reference evidence="2" key="1">
    <citation type="journal article" date="2015" name="Proc. Natl. Acad. Sci. U.S.A.">
        <title>Genome sequencing of adzuki bean (Vigna angularis) provides insight into high starch and low fat accumulation and domestication.</title>
        <authorList>
            <person name="Yang K."/>
            <person name="Tian Z."/>
            <person name="Chen C."/>
            <person name="Luo L."/>
            <person name="Zhao B."/>
            <person name="Wang Z."/>
            <person name="Yu L."/>
            <person name="Li Y."/>
            <person name="Sun Y."/>
            <person name="Li W."/>
            <person name="Chen Y."/>
            <person name="Li Y."/>
            <person name="Zhang Y."/>
            <person name="Ai D."/>
            <person name="Zhao J."/>
            <person name="Shang C."/>
            <person name="Ma Y."/>
            <person name="Wu B."/>
            <person name="Wang M."/>
            <person name="Gao L."/>
            <person name="Sun D."/>
            <person name="Zhang P."/>
            <person name="Guo F."/>
            <person name="Wang W."/>
            <person name="Li Y."/>
            <person name="Wang J."/>
            <person name="Varshney R.K."/>
            <person name="Wang J."/>
            <person name="Ling H.Q."/>
            <person name="Wan P."/>
        </authorList>
    </citation>
    <scope>NUCLEOTIDE SEQUENCE</scope>
    <source>
        <strain evidence="2">cv. Jingnong 6</strain>
    </source>
</reference>